<proteinExistence type="predicted"/>
<evidence type="ECO:0000256" key="1">
    <source>
        <dbReference type="SAM" id="MobiDB-lite"/>
    </source>
</evidence>
<dbReference type="AlphaFoldDB" id="A0A918KSB9"/>
<feature type="compositionally biased region" description="Gly residues" evidence="1">
    <location>
        <begin position="238"/>
        <end position="248"/>
    </location>
</feature>
<dbReference type="Proteomes" id="UP000619244">
    <property type="component" value="Unassembled WGS sequence"/>
</dbReference>
<evidence type="ECO:0000313" key="2">
    <source>
        <dbReference type="EMBL" id="GGX71541.1"/>
    </source>
</evidence>
<reference evidence="2" key="2">
    <citation type="submission" date="2020-09" db="EMBL/GenBank/DDBJ databases">
        <authorList>
            <person name="Sun Q."/>
            <person name="Ohkuma M."/>
        </authorList>
    </citation>
    <scope>NUCLEOTIDE SEQUENCE</scope>
    <source>
        <strain evidence="2">JCM 4790</strain>
    </source>
</reference>
<comment type="caution">
    <text evidence="2">The sequence shown here is derived from an EMBL/GenBank/DDBJ whole genome shotgun (WGS) entry which is preliminary data.</text>
</comment>
<gene>
    <name evidence="2" type="ORF">GCM10010358_27270</name>
</gene>
<dbReference type="EMBL" id="BMVU01000010">
    <property type="protein sequence ID" value="GGX71541.1"/>
    <property type="molecule type" value="Genomic_DNA"/>
</dbReference>
<protein>
    <submittedName>
        <fullName evidence="2">Uncharacterized protein</fullName>
    </submittedName>
</protein>
<feature type="region of interest" description="Disordered" evidence="1">
    <location>
        <begin position="135"/>
        <end position="180"/>
    </location>
</feature>
<feature type="region of interest" description="Disordered" evidence="1">
    <location>
        <begin position="234"/>
        <end position="263"/>
    </location>
</feature>
<organism evidence="2 3">
    <name type="scientific">Streptomyces minutiscleroticus</name>
    <dbReference type="NCBI Taxonomy" id="68238"/>
    <lineage>
        <taxon>Bacteria</taxon>
        <taxon>Bacillati</taxon>
        <taxon>Actinomycetota</taxon>
        <taxon>Actinomycetes</taxon>
        <taxon>Kitasatosporales</taxon>
        <taxon>Streptomycetaceae</taxon>
        <taxon>Streptomyces</taxon>
    </lineage>
</organism>
<reference evidence="2" key="1">
    <citation type="journal article" date="2014" name="Int. J. Syst. Evol. Microbiol.">
        <title>Complete genome sequence of Corynebacterium casei LMG S-19264T (=DSM 44701T), isolated from a smear-ripened cheese.</title>
        <authorList>
            <consortium name="US DOE Joint Genome Institute (JGI-PGF)"/>
            <person name="Walter F."/>
            <person name="Albersmeier A."/>
            <person name="Kalinowski J."/>
            <person name="Ruckert C."/>
        </authorList>
    </citation>
    <scope>NUCLEOTIDE SEQUENCE</scope>
    <source>
        <strain evidence="2">JCM 4790</strain>
    </source>
</reference>
<evidence type="ECO:0000313" key="3">
    <source>
        <dbReference type="Proteomes" id="UP000619244"/>
    </source>
</evidence>
<keyword evidence="3" id="KW-1185">Reference proteome</keyword>
<name>A0A918KSB9_9ACTN</name>
<sequence>MPALPACLLEPLRDQSAALLPVLEESAVGHLLGCHRRRIPDHTVFEHVVLALVQRSGYERIPTPGCPDRIVRRRLEERSRQGVSGALRALALDAHSRTPGLDLGGLSVDGCTPRPRPAWLQGARTDRRQARAAWSFGPGSAGEQWSGGGPDRMPWTRSGGGPKSAHRGDGGRSVPWAGGGEGGVADEFRLDAGEGLAAGVVLEEERQRVGALAVVGVGVGADDAAPAAVAGALRQPQGQGGVRGGAAAGGQMRQEVVDAPDRC</sequence>
<accession>A0A918KSB9</accession>